<dbReference type="GO" id="GO:0046982">
    <property type="term" value="F:protein heterodimerization activity"/>
    <property type="evidence" value="ECO:0007669"/>
    <property type="project" value="InterPro"/>
</dbReference>
<dbReference type="VEuPathDB" id="FungiDB:SeMB42_g00037"/>
<evidence type="ECO:0000313" key="4">
    <source>
        <dbReference type="Proteomes" id="UP000317494"/>
    </source>
</evidence>
<dbReference type="InterPro" id="IPR018490">
    <property type="entry name" value="cNMP-bd_dom_sf"/>
</dbReference>
<sequence>MARSAQSCTFTDTEELITEGSLADASIYFIVKGNCQVTSDVNGIELQLPPIGVGEHFPHIPQFRGAETETSPVKVTAVDDVECLAFRMGEFMEICGAEPCLVNQVRGASTKERLVTEEIQLLRLSSQRRLELAWDTIFAKYAYDFTNEADEIDIADGSLVVDKGHISGLGKKASFGLAFYDDGDDTLDDDEDDEDVYGDGLESLNIMDIKKNACLSHFLLNDSDEDGGHDNLKPNSNRPDSKGTDQGDTTYGDDNDEEEDCSDDSSSISDESDDDETDVISEDICPTPTPHHNLRMQQHPHNYVSHSTVDVGKPKLIDDAMDVDYDGDFEQLSTPMKKTDSPSRALHRPPVVIQPTPACYDENEFENLYSLPSPVVYIPTRTFVSTPFHRTNPTRLFDKENILNESLAKSSIFIDDTSTSMKNEIDVSSPALRKKEDLKVAIAKLGVATSLQRDMSVPTSLSTGKIRHNRMMAERANLEETVHVVVKEAEAKIKMKDARNRMKSRNSKSTQAGLTAANLLSRRVVDQVLRKRHAGYGGGIAKKQSMNIIKSSQPRTMAMKVDKPALAKQQSAIDQPLFKINAQVPEQPSRQKVIIRSRSGLGKAAQRNGFRESIIKFGGPVINTRSQAALEENDPSNGCLGPGKCTSPFCFKCVT</sequence>
<dbReference type="AlphaFoldDB" id="A0A507DTG1"/>
<protein>
    <recommendedName>
        <fullName evidence="2">Cyclic nucleotide-binding domain-containing protein</fullName>
    </recommendedName>
</protein>
<evidence type="ECO:0000313" key="3">
    <source>
        <dbReference type="EMBL" id="TPX55039.1"/>
    </source>
</evidence>
<dbReference type="Gene3D" id="1.10.20.10">
    <property type="entry name" value="Histone, subunit A"/>
    <property type="match status" value="1"/>
</dbReference>
<feature type="domain" description="Cyclic nucleotide-binding" evidence="2">
    <location>
        <begin position="1"/>
        <end position="94"/>
    </location>
</feature>
<evidence type="ECO:0000259" key="2">
    <source>
        <dbReference type="PROSITE" id="PS50042"/>
    </source>
</evidence>
<dbReference type="Pfam" id="PF10384">
    <property type="entry name" value="Scm3"/>
    <property type="match status" value="1"/>
</dbReference>
<dbReference type="InterPro" id="IPR000595">
    <property type="entry name" value="cNMP-bd_dom"/>
</dbReference>
<dbReference type="EMBL" id="QEAN01000001">
    <property type="protein sequence ID" value="TPX55039.1"/>
    <property type="molecule type" value="Genomic_DNA"/>
</dbReference>
<dbReference type="SUPFAM" id="SSF51206">
    <property type="entry name" value="cAMP-binding domain-like"/>
    <property type="match status" value="1"/>
</dbReference>
<keyword evidence="4" id="KW-1185">Reference proteome</keyword>
<dbReference type="InterPro" id="IPR018465">
    <property type="entry name" value="Scm3/HJURP"/>
</dbReference>
<evidence type="ECO:0000256" key="1">
    <source>
        <dbReference type="SAM" id="MobiDB-lite"/>
    </source>
</evidence>
<feature type="compositionally biased region" description="Acidic residues" evidence="1">
    <location>
        <begin position="251"/>
        <end position="263"/>
    </location>
</feature>
<reference evidence="3 4" key="1">
    <citation type="journal article" date="2019" name="Sci. Rep.">
        <title>Comparative genomics of chytrid fungi reveal insights into the obligate biotrophic and pathogenic lifestyle of Synchytrium endobioticum.</title>
        <authorList>
            <person name="van de Vossenberg B.T.L.H."/>
            <person name="Warris S."/>
            <person name="Nguyen H.D.T."/>
            <person name="van Gent-Pelzer M.P.E."/>
            <person name="Joly D.L."/>
            <person name="van de Geest H.C."/>
            <person name="Bonants P.J.M."/>
            <person name="Smith D.S."/>
            <person name="Levesque C.A."/>
            <person name="van der Lee T.A.J."/>
        </authorList>
    </citation>
    <scope>NUCLEOTIDE SEQUENCE [LARGE SCALE GENOMIC DNA]</scope>
    <source>
        <strain evidence="3 4">MB42</strain>
    </source>
</reference>
<feature type="region of interest" description="Disordered" evidence="1">
    <location>
        <begin position="226"/>
        <end position="294"/>
    </location>
</feature>
<dbReference type="Pfam" id="PF00027">
    <property type="entry name" value="cNMP_binding"/>
    <property type="match status" value="1"/>
</dbReference>
<dbReference type="GO" id="GO:0042393">
    <property type="term" value="F:histone binding"/>
    <property type="evidence" value="ECO:0007669"/>
    <property type="project" value="InterPro"/>
</dbReference>
<gene>
    <name evidence="3" type="ORF">SeMB42_g00037</name>
</gene>
<comment type="caution">
    <text evidence="3">The sequence shown here is derived from an EMBL/GenBank/DDBJ whole genome shotgun (WGS) entry which is preliminary data.</text>
</comment>
<proteinExistence type="predicted"/>
<dbReference type="GO" id="GO:0005634">
    <property type="term" value="C:nucleus"/>
    <property type="evidence" value="ECO:0007669"/>
    <property type="project" value="InterPro"/>
</dbReference>
<dbReference type="CDD" id="cd00038">
    <property type="entry name" value="CAP_ED"/>
    <property type="match status" value="1"/>
</dbReference>
<dbReference type="Proteomes" id="UP000317494">
    <property type="component" value="Unassembled WGS sequence"/>
</dbReference>
<dbReference type="InterPro" id="IPR009072">
    <property type="entry name" value="Histone-fold"/>
</dbReference>
<dbReference type="Gene3D" id="2.60.120.10">
    <property type="entry name" value="Jelly Rolls"/>
    <property type="match status" value="1"/>
</dbReference>
<feature type="compositionally biased region" description="Acidic residues" evidence="1">
    <location>
        <begin position="270"/>
        <end position="281"/>
    </location>
</feature>
<dbReference type="PROSITE" id="PS50042">
    <property type="entry name" value="CNMP_BINDING_3"/>
    <property type="match status" value="1"/>
</dbReference>
<accession>A0A507DTG1</accession>
<organism evidence="3 4">
    <name type="scientific">Synchytrium endobioticum</name>
    <dbReference type="NCBI Taxonomy" id="286115"/>
    <lineage>
        <taxon>Eukaryota</taxon>
        <taxon>Fungi</taxon>
        <taxon>Fungi incertae sedis</taxon>
        <taxon>Chytridiomycota</taxon>
        <taxon>Chytridiomycota incertae sedis</taxon>
        <taxon>Chytridiomycetes</taxon>
        <taxon>Synchytriales</taxon>
        <taxon>Synchytriaceae</taxon>
        <taxon>Synchytrium</taxon>
    </lineage>
</organism>
<name>A0A507DTG1_9FUNG</name>
<dbReference type="InterPro" id="IPR014710">
    <property type="entry name" value="RmlC-like_jellyroll"/>
</dbReference>